<dbReference type="GO" id="GO:0046872">
    <property type="term" value="F:metal ion binding"/>
    <property type="evidence" value="ECO:0007669"/>
    <property type="project" value="UniProtKB-KW"/>
</dbReference>
<dbReference type="Proteomes" id="UP001303373">
    <property type="component" value="Chromosome 11"/>
</dbReference>
<dbReference type="PROSITE" id="PS52041">
    <property type="entry name" value="TOPO_IIB"/>
    <property type="match status" value="1"/>
</dbReference>
<dbReference type="InterPro" id="IPR034136">
    <property type="entry name" value="TOPRIM_Topo6A/Spo11"/>
</dbReference>
<keyword evidence="9 10" id="KW-0413">Isomerase</keyword>
<evidence type="ECO:0000256" key="2">
    <source>
        <dbReference type="ARBA" id="ARBA00001946"/>
    </source>
</evidence>
<dbReference type="EC" id="5.6.2.2" evidence="4"/>
<keyword evidence="5" id="KW-0479">Metal-binding</keyword>
<sequence length="434" mass="48203">MDNADFDDLDHLLGGDEMLYDPFEGPLTSSMPPESNEYQSMSLTSNPGEPIGLAVDISNELTRQLCSSERLSFGPKTDVKAKIEAIFDEMLDALLHKQDQLSLTLKVRRRQRAQQHSTANEVREKQITFPGKTPEEAWRFSVVVRILELVHVALRDDVVLSKRDIYYRDPALFGSQAYVDRYIDDIAYTFGTTRSALNITAAAKGLIVGAAVFCRKDGSLIEVRNDNRGVLVPPLADLLSADLTNVKWVLVVEKEATFRSIASSPFWKVLSSRGIAITAKGYPDIASRDLLNFLVTPTIRNGFASPTVYGLMDFDPDGIAIMSTYREGSIALAHEGETLCVPQMKWLGLRSEHILLVQDTTHGSQGLLRLTDRDRKKAREMLQDYLASSATGDEIASELQRMLMLNVKAELQLLDAIPNGIERLLETAVAVNEA</sequence>
<dbReference type="InterPro" id="IPR002815">
    <property type="entry name" value="Spo11/TopoVI_A"/>
</dbReference>
<gene>
    <name evidence="13" type="ORF">R9X50_00661300</name>
</gene>
<keyword evidence="7 10" id="KW-0799">Topoisomerase</keyword>
<dbReference type="GO" id="GO:0000706">
    <property type="term" value="P:meiotic DNA double-strand break processing"/>
    <property type="evidence" value="ECO:0007669"/>
    <property type="project" value="TreeGrafter"/>
</dbReference>
<keyword evidence="6" id="KW-0460">Magnesium</keyword>
<feature type="domain" description="Topoisomerase 6 subunit A/Spo11 TOPRIM" evidence="12">
    <location>
        <begin position="248"/>
        <end position="416"/>
    </location>
</feature>
<dbReference type="GO" id="GO:0007131">
    <property type="term" value="P:reciprocal meiotic recombination"/>
    <property type="evidence" value="ECO:0007669"/>
    <property type="project" value="TreeGrafter"/>
</dbReference>
<evidence type="ECO:0000259" key="11">
    <source>
        <dbReference type="Pfam" id="PF04406"/>
    </source>
</evidence>
<evidence type="ECO:0000256" key="10">
    <source>
        <dbReference type="PROSITE-ProRule" id="PRU01385"/>
    </source>
</evidence>
<dbReference type="Gene3D" id="1.10.10.10">
    <property type="entry name" value="Winged helix-like DNA-binding domain superfamily/Winged helix DNA-binding domain"/>
    <property type="match status" value="1"/>
</dbReference>
<evidence type="ECO:0000256" key="9">
    <source>
        <dbReference type="ARBA" id="ARBA00023235"/>
    </source>
</evidence>
<dbReference type="GO" id="GO:0000228">
    <property type="term" value="C:nuclear chromosome"/>
    <property type="evidence" value="ECO:0007669"/>
    <property type="project" value="TreeGrafter"/>
</dbReference>
<dbReference type="GO" id="GO:0005524">
    <property type="term" value="F:ATP binding"/>
    <property type="evidence" value="ECO:0007669"/>
    <property type="project" value="InterPro"/>
</dbReference>
<evidence type="ECO:0000256" key="6">
    <source>
        <dbReference type="ARBA" id="ARBA00022842"/>
    </source>
</evidence>
<comment type="catalytic activity">
    <reaction evidence="1 10">
        <text>ATP-dependent breakage, passage and rejoining of double-stranded DNA.</text>
        <dbReference type="EC" id="5.6.2.2"/>
    </reaction>
</comment>
<comment type="cofactor">
    <cofactor evidence="2">
        <name>Mg(2+)</name>
        <dbReference type="ChEBI" id="CHEBI:18420"/>
    </cofactor>
</comment>
<feature type="active site" description="O-(5'-phospho-DNA)-tyrosine intermediate" evidence="10">
    <location>
        <position position="167"/>
    </location>
</feature>
<organism evidence="13 14">
    <name type="scientific">Acrodontium crateriforme</name>
    <dbReference type="NCBI Taxonomy" id="150365"/>
    <lineage>
        <taxon>Eukaryota</taxon>
        <taxon>Fungi</taxon>
        <taxon>Dikarya</taxon>
        <taxon>Ascomycota</taxon>
        <taxon>Pezizomycotina</taxon>
        <taxon>Dothideomycetes</taxon>
        <taxon>Dothideomycetidae</taxon>
        <taxon>Mycosphaerellales</taxon>
        <taxon>Teratosphaeriaceae</taxon>
        <taxon>Acrodontium</taxon>
    </lineage>
</organism>
<proteinExistence type="inferred from homology"/>
<evidence type="ECO:0000256" key="8">
    <source>
        <dbReference type="ARBA" id="ARBA00023125"/>
    </source>
</evidence>
<comment type="similarity">
    <text evidence="3 10">Belongs to the TOP6A family.</text>
</comment>
<reference evidence="13 14" key="1">
    <citation type="submission" date="2023-11" db="EMBL/GenBank/DDBJ databases">
        <title>An acidophilic fungus is an integral part of prey digestion in a carnivorous sundew plant.</title>
        <authorList>
            <person name="Tsai I.J."/>
        </authorList>
    </citation>
    <scope>NUCLEOTIDE SEQUENCE [LARGE SCALE GENOMIC DNA]</scope>
    <source>
        <strain evidence="13">169a</strain>
    </source>
</reference>
<evidence type="ECO:0000313" key="13">
    <source>
        <dbReference type="EMBL" id="WPH03730.1"/>
    </source>
</evidence>
<evidence type="ECO:0000259" key="12">
    <source>
        <dbReference type="Pfam" id="PF21180"/>
    </source>
</evidence>
<evidence type="ECO:0000256" key="7">
    <source>
        <dbReference type="ARBA" id="ARBA00023029"/>
    </source>
</evidence>
<keyword evidence="14" id="KW-1185">Reference proteome</keyword>
<accession>A0AAQ3M9G9</accession>
<dbReference type="Pfam" id="PF21180">
    <property type="entry name" value="TOP6A-Spo11_Toprim"/>
    <property type="match status" value="1"/>
</dbReference>
<evidence type="ECO:0000313" key="14">
    <source>
        <dbReference type="Proteomes" id="UP001303373"/>
    </source>
</evidence>
<dbReference type="SUPFAM" id="SSF56726">
    <property type="entry name" value="DNA topoisomerase IV, alpha subunit"/>
    <property type="match status" value="1"/>
</dbReference>
<dbReference type="GO" id="GO:0003677">
    <property type="term" value="F:DNA binding"/>
    <property type="evidence" value="ECO:0007669"/>
    <property type="project" value="UniProtKB-UniRule"/>
</dbReference>
<dbReference type="PANTHER" id="PTHR10848">
    <property type="entry name" value="MEIOTIC RECOMBINATION PROTEIN SPO11"/>
    <property type="match status" value="1"/>
</dbReference>
<dbReference type="AlphaFoldDB" id="A0AAQ3M9G9"/>
<dbReference type="InterPro" id="IPR036388">
    <property type="entry name" value="WH-like_DNA-bd_sf"/>
</dbReference>
<evidence type="ECO:0000256" key="5">
    <source>
        <dbReference type="ARBA" id="ARBA00022723"/>
    </source>
</evidence>
<dbReference type="InterPro" id="IPR036078">
    <property type="entry name" value="Spo11/TopoVI_A_sf"/>
</dbReference>
<name>A0AAQ3M9G9_9PEZI</name>
<dbReference type="Pfam" id="PF04406">
    <property type="entry name" value="TP6A_N"/>
    <property type="match status" value="1"/>
</dbReference>
<keyword evidence="8 10" id="KW-0238">DNA-binding</keyword>
<dbReference type="PRINTS" id="PR01550">
    <property type="entry name" value="TOP6AFAMILY"/>
</dbReference>
<dbReference type="CDD" id="cd00223">
    <property type="entry name" value="TOPRIM_TopoIIB_SPO"/>
    <property type="match status" value="1"/>
</dbReference>
<dbReference type="EMBL" id="CP138590">
    <property type="protein sequence ID" value="WPH03730.1"/>
    <property type="molecule type" value="Genomic_DNA"/>
</dbReference>
<protein>
    <recommendedName>
        <fullName evidence="4">DNA topoisomerase (ATP-hydrolyzing)</fullName>
        <ecNumber evidence="4">5.6.2.2</ecNumber>
    </recommendedName>
</protein>
<evidence type="ECO:0000256" key="4">
    <source>
        <dbReference type="ARBA" id="ARBA00012895"/>
    </source>
</evidence>
<dbReference type="InterPro" id="IPR013049">
    <property type="entry name" value="Spo11/TopoVI_A_N"/>
</dbReference>
<dbReference type="GO" id="GO:0003918">
    <property type="term" value="F:DNA topoisomerase type II (double strand cut, ATP-hydrolyzing) activity"/>
    <property type="evidence" value="ECO:0007669"/>
    <property type="project" value="UniProtKB-UniRule"/>
</dbReference>
<evidence type="ECO:0000256" key="3">
    <source>
        <dbReference type="ARBA" id="ARBA00006559"/>
    </source>
</evidence>
<dbReference type="Gene3D" id="3.40.1360.10">
    <property type="match status" value="1"/>
</dbReference>
<evidence type="ECO:0000256" key="1">
    <source>
        <dbReference type="ARBA" id="ARBA00000185"/>
    </source>
</evidence>
<feature type="domain" description="Spo11/DNA topoisomerase VI subunit A N-terminal" evidence="11">
    <location>
        <begin position="138"/>
        <end position="199"/>
    </location>
</feature>
<dbReference type="PANTHER" id="PTHR10848:SF0">
    <property type="entry name" value="MEIOTIC RECOMBINATION PROTEIN SPO11"/>
    <property type="match status" value="1"/>
</dbReference>
<dbReference type="GO" id="GO:0042138">
    <property type="term" value="P:meiotic DNA double-strand break formation"/>
    <property type="evidence" value="ECO:0007669"/>
    <property type="project" value="TreeGrafter"/>
</dbReference>